<dbReference type="Gene3D" id="1.20.120.30">
    <property type="entry name" value="Aspartate receptor, ligand-binding domain"/>
    <property type="match status" value="1"/>
</dbReference>
<dbReference type="EMBL" id="PGTO01000014">
    <property type="protein sequence ID" value="RAU21026.1"/>
    <property type="molecule type" value="Genomic_DNA"/>
</dbReference>
<keyword evidence="3" id="KW-1185">Reference proteome</keyword>
<name>A0A364NVE1_9PROT</name>
<reference evidence="2 3" key="1">
    <citation type="submission" date="2017-11" db="EMBL/GenBank/DDBJ databases">
        <title>Draft genome sequence of magnetotactic bacterium Magnetospirillum kuznetsovii LBB-42.</title>
        <authorList>
            <person name="Grouzdev D.S."/>
            <person name="Rysina M.S."/>
            <person name="Baslerov R.V."/>
            <person name="Koziaeva V."/>
        </authorList>
    </citation>
    <scope>NUCLEOTIDE SEQUENCE [LARGE SCALE GENOMIC DNA]</scope>
    <source>
        <strain evidence="2 3">LBB-42</strain>
    </source>
</reference>
<proteinExistence type="predicted"/>
<dbReference type="InterPro" id="IPR025991">
    <property type="entry name" value="Chemoreceptor_zinc-bind_dom"/>
</dbReference>
<dbReference type="Pfam" id="PF13682">
    <property type="entry name" value="CZB"/>
    <property type="match status" value="1"/>
</dbReference>
<dbReference type="RefSeq" id="WP_112146400.1">
    <property type="nucleotide sequence ID" value="NZ_PGTO01000014.1"/>
</dbReference>
<sequence>MIDISKARLVHLRWLLQLEKKIRHESAPALESCRKCELGKWIYSEALEKYSAYPEISFLEKRHRHFHETADILVKLFSDRNFVEAEVALDELKRDSQDLIFMLTMFEYRYTGFNETS</sequence>
<dbReference type="AlphaFoldDB" id="A0A364NVE1"/>
<dbReference type="OrthoDB" id="7368514at2"/>
<comment type="caution">
    <text evidence="2">The sequence shown here is derived from an EMBL/GenBank/DDBJ whole genome shotgun (WGS) entry which is preliminary data.</text>
</comment>
<protein>
    <recommendedName>
        <fullName evidence="1">Chemoreceptor zinc-binding domain-containing protein</fullName>
    </recommendedName>
</protein>
<dbReference type="Proteomes" id="UP000251075">
    <property type="component" value="Unassembled WGS sequence"/>
</dbReference>
<feature type="domain" description="Chemoreceptor zinc-binding" evidence="1">
    <location>
        <begin position="11"/>
        <end position="71"/>
    </location>
</feature>
<evidence type="ECO:0000313" key="2">
    <source>
        <dbReference type="EMBL" id="RAU21026.1"/>
    </source>
</evidence>
<accession>A0A364NVE1</accession>
<evidence type="ECO:0000313" key="3">
    <source>
        <dbReference type="Proteomes" id="UP000251075"/>
    </source>
</evidence>
<organism evidence="2 3">
    <name type="scientific">Paramagnetospirillum kuznetsovii</name>
    <dbReference type="NCBI Taxonomy" id="2053833"/>
    <lineage>
        <taxon>Bacteria</taxon>
        <taxon>Pseudomonadati</taxon>
        <taxon>Pseudomonadota</taxon>
        <taxon>Alphaproteobacteria</taxon>
        <taxon>Rhodospirillales</taxon>
        <taxon>Magnetospirillaceae</taxon>
        <taxon>Paramagnetospirillum</taxon>
    </lineage>
</organism>
<evidence type="ECO:0000259" key="1">
    <source>
        <dbReference type="Pfam" id="PF13682"/>
    </source>
</evidence>
<gene>
    <name evidence="2" type="ORF">CU669_15695</name>
</gene>